<dbReference type="Pfam" id="PF01551">
    <property type="entry name" value="Peptidase_M23"/>
    <property type="match status" value="1"/>
</dbReference>
<feature type="chain" id="PRO_5016768345" description="M23ase beta-sheet core domain-containing protein" evidence="1">
    <location>
        <begin position="22"/>
        <end position="443"/>
    </location>
</feature>
<dbReference type="InterPro" id="IPR050570">
    <property type="entry name" value="Cell_wall_metabolism_enzyme"/>
</dbReference>
<feature type="signal peptide" evidence="1">
    <location>
        <begin position="1"/>
        <end position="21"/>
    </location>
</feature>
<dbReference type="GO" id="GO:0004222">
    <property type="term" value="F:metalloendopeptidase activity"/>
    <property type="evidence" value="ECO:0007669"/>
    <property type="project" value="TreeGrafter"/>
</dbReference>
<dbReference type="Gene3D" id="2.60.120.380">
    <property type="match status" value="1"/>
</dbReference>
<dbReference type="EMBL" id="QGDC01000001">
    <property type="protein sequence ID" value="RCH56407.1"/>
    <property type="molecule type" value="Genomic_DNA"/>
</dbReference>
<proteinExistence type="predicted"/>
<dbReference type="PANTHER" id="PTHR21666">
    <property type="entry name" value="PEPTIDASE-RELATED"/>
    <property type="match status" value="1"/>
</dbReference>
<dbReference type="InterPro" id="IPR016047">
    <property type="entry name" value="M23ase_b-sheet_dom"/>
</dbReference>
<reference evidence="3 4" key="1">
    <citation type="submission" date="2018-05" db="EMBL/GenBank/DDBJ databases">
        <title>Mucilaginibacter hurinus sp. nov., isolated from briquette warehouse soil.</title>
        <authorList>
            <person name="Choi L."/>
        </authorList>
    </citation>
    <scope>NUCLEOTIDE SEQUENCE [LARGE SCALE GENOMIC DNA]</scope>
    <source>
        <strain evidence="3 4">ZR32</strain>
    </source>
</reference>
<accession>A0A367GSJ9</accession>
<dbReference type="AlphaFoldDB" id="A0A367GSJ9"/>
<dbReference type="Proteomes" id="UP000253209">
    <property type="component" value="Unassembled WGS sequence"/>
</dbReference>
<evidence type="ECO:0000313" key="3">
    <source>
        <dbReference type="EMBL" id="RCH56407.1"/>
    </source>
</evidence>
<comment type="caution">
    <text evidence="3">The sequence shown here is derived from an EMBL/GenBank/DDBJ whole genome shotgun (WGS) entry which is preliminary data.</text>
</comment>
<dbReference type="Gene3D" id="2.30.30.40">
    <property type="entry name" value="SH3 Domains"/>
    <property type="match status" value="1"/>
</dbReference>
<evidence type="ECO:0000313" key="4">
    <source>
        <dbReference type="Proteomes" id="UP000253209"/>
    </source>
</evidence>
<dbReference type="Gene3D" id="2.70.70.10">
    <property type="entry name" value="Glucose Permease (Domain IIA)"/>
    <property type="match status" value="1"/>
</dbReference>
<keyword evidence="4" id="KW-1185">Reference proteome</keyword>
<evidence type="ECO:0000256" key="1">
    <source>
        <dbReference type="SAM" id="SignalP"/>
    </source>
</evidence>
<dbReference type="CDD" id="cd12797">
    <property type="entry name" value="M23_peptidase"/>
    <property type="match status" value="1"/>
</dbReference>
<keyword evidence="1" id="KW-0732">Signal</keyword>
<dbReference type="PROSITE" id="PS51257">
    <property type="entry name" value="PROKAR_LIPOPROTEIN"/>
    <property type="match status" value="1"/>
</dbReference>
<name>A0A367GSJ9_9SPHI</name>
<dbReference type="PANTHER" id="PTHR21666:SF268">
    <property type="entry name" value="PEPTIDASE M23 DOMAIN-CONTAINING PROTEIN"/>
    <property type="match status" value="1"/>
</dbReference>
<feature type="domain" description="M23ase beta-sheet core" evidence="2">
    <location>
        <begin position="204"/>
        <end position="301"/>
    </location>
</feature>
<organism evidence="3 4">
    <name type="scientific">Mucilaginibacter hurinus</name>
    <dbReference type="NCBI Taxonomy" id="2201324"/>
    <lineage>
        <taxon>Bacteria</taxon>
        <taxon>Pseudomonadati</taxon>
        <taxon>Bacteroidota</taxon>
        <taxon>Sphingobacteriia</taxon>
        <taxon>Sphingobacteriales</taxon>
        <taxon>Sphingobacteriaceae</taxon>
        <taxon>Mucilaginibacter</taxon>
    </lineage>
</organism>
<gene>
    <name evidence="3" type="ORF">DJ568_00675</name>
</gene>
<sequence length="443" mass="48192">MYSRKKSALKFFILITTAAIWVSCSDQGGMGIFKKQSPHEAYGQKLKDAGLDRTAIGRKWLLRSTEILIAPLNITIPYKETGYFAADKPGGTALRFEAIRGKKLNISLEKKPVQNYNVYVDLFQLKENNTLKLVASADTSGQALEYEIKQAGKYVIRLQPELLQSGEYTLTVTAGPSLGFPVSETAKPRIGSFWGDNRDDNGRKHEGIDIFAPKGTPAVAAANGTVNNVTENTLGGKVVFFRPENADYTLYYAHLDEQLVQPGQTLLKGDTVGLVGNTGNARNTPSHLHFGIYTFGGTIDPLAFVDKTIKPPPAIIASTTRLNATIRTDNITNKLYDAPTEKGATLLNLPKHAVLNVDAAAGSFYKVQLPDGLTGYISSRAVTDANILRSITLKNGQPLLNAPDSLNAPRKKTLAAGNKVAVLGAYRNYYLVKDEGETGWILQ</sequence>
<dbReference type="SUPFAM" id="SSF51261">
    <property type="entry name" value="Duplicated hybrid motif"/>
    <property type="match status" value="1"/>
</dbReference>
<dbReference type="InterPro" id="IPR011055">
    <property type="entry name" value="Dup_hybrid_motif"/>
</dbReference>
<protein>
    <recommendedName>
        <fullName evidence="2">M23ase beta-sheet core domain-containing protein</fullName>
    </recommendedName>
</protein>
<evidence type="ECO:0000259" key="2">
    <source>
        <dbReference type="Pfam" id="PF01551"/>
    </source>
</evidence>